<gene>
    <name evidence="3" type="ORF">F4W09_05010</name>
</gene>
<comment type="caution">
    <text evidence="3">The sequence shown here is derived from an EMBL/GenBank/DDBJ whole genome shotgun (WGS) entry which is preliminary data.</text>
</comment>
<dbReference type="InterPro" id="IPR007484">
    <property type="entry name" value="Peptidase_M28"/>
</dbReference>
<evidence type="ECO:0000259" key="2">
    <source>
        <dbReference type="Pfam" id="PF04389"/>
    </source>
</evidence>
<dbReference type="Gene3D" id="3.40.630.10">
    <property type="entry name" value="Zn peptidases"/>
    <property type="match status" value="1"/>
</dbReference>
<accession>A0A5N4WP13</accession>
<dbReference type="RefSeq" id="WP_151504206.1">
    <property type="nucleotide sequence ID" value="NZ_VXLD01000002.1"/>
</dbReference>
<protein>
    <submittedName>
        <fullName evidence="3">M20/M25/M40 family metallo-hydrolase</fullName>
    </submittedName>
</protein>
<evidence type="ECO:0000313" key="3">
    <source>
        <dbReference type="EMBL" id="KAB1858098.1"/>
    </source>
</evidence>
<keyword evidence="1" id="KW-0732">Signal</keyword>
<evidence type="ECO:0000313" key="4">
    <source>
        <dbReference type="Proteomes" id="UP000325788"/>
    </source>
</evidence>
<dbReference type="Proteomes" id="UP000325788">
    <property type="component" value="Unassembled WGS sequence"/>
</dbReference>
<keyword evidence="3" id="KW-0378">Hydrolase</keyword>
<sequence>MKRNKFLKVAWVGLLMTAISVVTQSQANSATSQQADVQNVQLYLQQIIGTGSFRNHQNIAELNRVSAWIKEQMRLFGIPCQFQNYIVNRQNYRNVVCSLNVGGAEKVIVGAHYDVFGQVQGADDNASGVAGVIEAARILSQEKSHLSHNVEFAFYTLEEPPYTNTEYMGSYVHAKSVQAQRDKIQGVYILEMIGYYDTALVQEYPVGLKWIYPSHGNFIAAVSDIDSRGLGENFCAAMQQLECQRLVAPSFTPGLNFSSHSNYWNYDIPAIMLTDTAFYRNKNYHTATDTLKTLNLEKMTQVIDGLVQTILK</sequence>
<dbReference type="GO" id="GO:0006508">
    <property type="term" value="P:proteolysis"/>
    <property type="evidence" value="ECO:0007669"/>
    <property type="project" value="InterPro"/>
</dbReference>
<proteinExistence type="predicted"/>
<dbReference type="GO" id="GO:0008235">
    <property type="term" value="F:metalloexopeptidase activity"/>
    <property type="evidence" value="ECO:0007669"/>
    <property type="project" value="InterPro"/>
</dbReference>
<feature type="signal peptide" evidence="1">
    <location>
        <begin position="1"/>
        <end position="27"/>
    </location>
</feature>
<feature type="domain" description="Peptidase M28" evidence="2">
    <location>
        <begin position="94"/>
        <end position="307"/>
    </location>
</feature>
<reference evidence="3 4" key="1">
    <citation type="submission" date="2019-09" db="EMBL/GenBank/DDBJ databases">
        <title>Draft genome sequence of Acinetobacter tandoii W4-4-4 isolated from environmental water sample.</title>
        <authorList>
            <person name="Wee S.K."/>
            <person name="Yan B."/>
            <person name="Mustaffa S.B."/>
            <person name="Yap E.P.H."/>
        </authorList>
    </citation>
    <scope>NUCLEOTIDE SEQUENCE [LARGE SCALE GENOMIC DNA]</scope>
    <source>
        <strain evidence="3 4">W4-4-4</strain>
    </source>
</reference>
<dbReference type="AlphaFoldDB" id="A0A5N4WP13"/>
<dbReference type="InterPro" id="IPR045175">
    <property type="entry name" value="M28_fam"/>
</dbReference>
<dbReference type="Pfam" id="PF04389">
    <property type="entry name" value="Peptidase_M28"/>
    <property type="match status" value="1"/>
</dbReference>
<evidence type="ECO:0000256" key="1">
    <source>
        <dbReference type="SAM" id="SignalP"/>
    </source>
</evidence>
<organism evidence="3 4">
    <name type="scientific">Acinetobacter tandoii</name>
    <dbReference type="NCBI Taxonomy" id="202954"/>
    <lineage>
        <taxon>Bacteria</taxon>
        <taxon>Pseudomonadati</taxon>
        <taxon>Pseudomonadota</taxon>
        <taxon>Gammaproteobacteria</taxon>
        <taxon>Moraxellales</taxon>
        <taxon>Moraxellaceae</taxon>
        <taxon>Acinetobacter</taxon>
    </lineage>
</organism>
<dbReference type="SUPFAM" id="SSF53187">
    <property type="entry name" value="Zn-dependent exopeptidases"/>
    <property type="match status" value="1"/>
</dbReference>
<name>A0A5N4WP13_9GAMM</name>
<dbReference type="PANTHER" id="PTHR12147">
    <property type="entry name" value="METALLOPEPTIDASE M28 FAMILY MEMBER"/>
    <property type="match status" value="1"/>
</dbReference>
<dbReference type="EMBL" id="VXLD01000002">
    <property type="protein sequence ID" value="KAB1858098.1"/>
    <property type="molecule type" value="Genomic_DNA"/>
</dbReference>
<dbReference type="PANTHER" id="PTHR12147:SF26">
    <property type="entry name" value="PEPTIDASE M28 DOMAIN-CONTAINING PROTEIN"/>
    <property type="match status" value="1"/>
</dbReference>
<feature type="chain" id="PRO_5024377964" evidence="1">
    <location>
        <begin position="28"/>
        <end position="312"/>
    </location>
</feature>